<evidence type="ECO:0000256" key="1">
    <source>
        <dbReference type="SAM" id="MobiDB-lite"/>
    </source>
</evidence>
<feature type="compositionally biased region" description="Basic and acidic residues" evidence="1">
    <location>
        <begin position="146"/>
        <end position="185"/>
    </location>
</feature>
<dbReference type="InterPro" id="IPR026870">
    <property type="entry name" value="Zinc_ribbon_dom"/>
</dbReference>
<evidence type="ECO:0000256" key="2">
    <source>
        <dbReference type="SAM" id="Phobius"/>
    </source>
</evidence>
<name>A0A837RJU5_9LACO</name>
<evidence type="ECO:0000313" key="4">
    <source>
        <dbReference type="EMBL" id="KRK43277.1"/>
    </source>
</evidence>
<evidence type="ECO:0000313" key="5">
    <source>
        <dbReference type="Proteomes" id="UP000050964"/>
    </source>
</evidence>
<comment type="caution">
    <text evidence="4">The sequence shown here is derived from an EMBL/GenBank/DDBJ whole genome shotgun (WGS) entry which is preliminary data.</text>
</comment>
<dbReference type="AlphaFoldDB" id="A0A837RJU5"/>
<feature type="transmembrane region" description="Helical" evidence="2">
    <location>
        <begin position="389"/>
        <end position="408"/>
    </location>
</feature>
<feature type="compositionally biased region" description="Polar residues" evidence="1">
    <location>
        <begin position="108"/>
        <end position="119"/>
    </location>
</feature>
<dbReference type="Proteomes" id="UP000050964">
    <property type="component" value="Unassembled WGS sequence"/>
</dbReference>
<feature type="compositionally biased region" description="Acidic residues" evidence="1">
    <location>
        <begin position="50"/>
        <end position="60"/>
    </location>
</feature>
<gene>
    <name evidence="4" type="ORF">FD26_GL002136</name>
</gene>
<accession>A0A837RJU5</accession>
<organism evidence="4 5">
    <name type="scientific">Companilactobacillus crustorum JCM 15951</name>
    <dbReference type="NCBI Taxonomy" id="1423737"/>
    <lineage>
        <taxon>Bacteria</taxon>
        <taxon>Bacillati</taxon>
        <taxon>Bacillota</taxon>
        <taxon>Bacilli</taxon>
        <taxon>Lactobacillales</taxon>
        <taxon>Lactobacillaceae</taxon>
        <taxon>Companilactobacillus</taxon>
    </lineage>
</organism>
<reference evidence="4 5" key="1">
    <citation type="journal article" date="2015" name="Genome Announc.">
        <title>Expanding the biotechnology potential of lactobacilli through comparative genomics of 213 strains and associated genera.</title>
        <authorList>
            <person name="Sun Z."/>
            <person name="Harris H.M."/>
            <person name="McCann A."/>
            <person name="Guo C."/>
            <person name="Argimon S."/>
            <person name="Zhang W."/>
            <person name="Yang X."/>
            <person name="Jeffery I.B."/>
            <person name="Cooney J.C."/>
            <person name="Kagawa T.F."/>
            <person name="Liu W."/>
            <person name="Song Y."/>
            <person name="Salvetti E."/>
            <person name="Wrobel A."/>
            <person name="Rasinkangas P."/>
            <person name="Parkhill J."/>
            <person name="Rea M.C."/>
            <person name="O'Sullivan O."/>
            <person name="Ritari J."/>
            <person name="Douillard F.P."/>
            <person name="Paul Ross R."/>
            <person name="Yang R."/>
            <person name="Briner A.E."/>
            <person name="Felis G.E."/>
            <person name="de Vos W.M."/>
            <person name="Barrangou R."/>
            <person name="Klaenhammer T.R."/>
            <person name="Caufield P.W."/>
            <person name="Cui Y."/>
            <person name="Zhang H."/>
            <person name="O'Toole P.W."/>
        </authorList>
    </citation>
    <scope>NUCLEOTIDE SEQUENCE [LARGE SCALE GENOMIC DNA]</scope>
    <source>
        <strain evidence="4 5">JCM 15951</strain>
    </source>
</reference>
<dbReference type="Pfam" id="PF13240">
    <property type="entry name" value="Zn_Ribbon_1"/>
    <property type="match status" value="1"/>
</dbReference>
<feature type="compositionally biased region" description="Basic and acidic residues" evidence="1">
    <location>
        <begin position="83"/>
        <end position="104"/>
    </location>
</feature>
<keyword evidence="2" id="KW-0472">Membrane</keyword>
<dbReference type="EMBL" id="AZDB01000009">
    <property type="protein sequence ID" value="KRK43277.1"/>
    <property type="molecule type" value="Genomic_DNA"/>
</dbReference>
<feature type="region of interest" description="Disordered" evidence="1">
    <location>
        <begin position="261"/>
        <end position="297"/>
    </location>
</feature>
<evidence type="ECO:0000259" key="3">
    <source>
        <dbReference type="Pfam" id="PF13240"/>
    </source>
</evidence>
<protein>
    <recommendedName>
        <fullName evidence="3">Zinc-ribbon domain-containing protein</fullName>
    </recommendedName>
</protein>
<feature type="compositionally biased region" description="Polar residues" evidence="1">
    <location>
        <begin position="130"/>
        <end position="141"/>
    </location>
</feature>
<feature type="compositionally biased region" description="Basic and acidic residues" evidence="1">
    <location>
        <begin position="30"/>
        <end position="44"/>
    </location>
</feature>
<feature type="transmembrane region" description="Helical" evidence="2">
    <location>
        <begin position="359"/>
        <end position="377"/>
    </location>
</feature>
<feature type="domain" description="Zinc-ribbon" evidence="3">
    <location>
        <begin position="5"/>
        <end position="24"/>
    </location>
</feature>
<proteinExistence type="predicted"/>
<keyword evidence="2" id="KW-1133">Transmembrane helix</keyword>
<feature type="region of interest" description="Disordered" evidence="1">
    <location>
        <begin position="30"/>
        <end position="185"/>
    </location>
</feature>
<feature type="transmembrane region" description="Helical" evidence="2">
    <location>
        <begin position="228"/>
        <end position="244"/>
    </location>
</feature>
<feature type="transmembrane region" description="Helical" evidence="2">
    <location>
        <begin position="428"/>
        <end position="447"/>
    </location>
</feature>
<feature type="transmembrane region" description="Helical" evidence="2">
    <location>
        <begin position="309"/>
        <end position="327"/>
    </location>
</feature>
<feature type="transmembrane region" description="Helical" evidence="2">
    <location>
        <begin position="205"/>
        <end position="222"/>
    </location>
</feature>
<keyword evidence="2" id="KW-0812">Transmembrane</keyword>
<sequence>MRKMFCPNCGHKVDPDQRFCDNCGWALKKKNTEDTKETKDDDTIRSLSEIENELNQEEPSSETKTEEKASLQQAPAQKQEYGSFDHPHVQKKEEPIRPDPEPEMKTYGGSSNRSSFSKTSADEPIDDKTQVYSKNDFNPISQKPYKKTEPSKYNKTFEDPIKDPLKDPFEPTESERRAAAAKQKAEEVDPNDGFIHNMLKFTKNNSYVSIFAVIIVAILLVVKRNYGFIALAIVIILWFLLSQLRHGNELGANKALKKETSLKKSSDNTATDAPTENYEARPTKAAKKQKYQTAADRLKPNRKTTTQKIIIVSSIIGFIASVSGPFLDGLSLSSTIANAASYTANLGAQPTWITNGFSAIRLICFMSPVIALIAGCFRSRGSIRLVRIFTLLPTILYAALYGILYAGVVNSSAITGQVAVTTSGSFGTSFYVLLITSIISLVMAYALRPRIR</sequence>